<feature type="region of interest" description="FAD-dependent cmnm(5)s(2)U34 oxidoreductase" evidence="1">
    <location>
        <begin position="294"/>
        <end position="650"/>
    </location>
</feature>
<gene>
    <name evidence="1 3" type="primary">mnmC</name>
    <name evidence="3" type="ORF">GCM10007972_15300</name>
</gene>
<evidence type="ECO:0000256" key="1">
    <source>
        <dbReference type="HAMAP-Rule" id="MF_01102"/>
    </source>
</evidence>
<dbReference type="EMBL" id="BMOV01000004">
    <property type="protein sequence ID" value="GGO11468.1"/>
    <property type="molecule type" value="Genomic_DNA"/>
</dbReference>
<dbReference type="EC" id="1.5.-.-" evidence="1"/>
<keyword evidence="1" id="KW-0511">Multifunctional enzyme</keyword>
<dbReference type="Gene3D" id="3.40.50.150">
    <property type="entry name" value="Vaccinia Virus protein VP39"/>
    <property type="match status" value="1"/>
</dbReference>
<keyword evidence="1" id="KW-0819">tRNA processing</keyword>
<dbReference type="Proteomes" id="UP000602381">
    <property type="component" value="Unassembled WGS sequence"/>
</dbReference>
<evidence type="ECO:0000313" key="4">
    <source>
        <dbReference type="Proteomes" id="UP000602381"/>
    </source>
</evidence>
<keyword evidence="4" id="KW-1185">Reference proteome</keyword>
<dbReference type="PANTHER" id="PTHR39963">
    <property type="entry name" value="SLL0983 PROTEIN"/>
    <property type="match status" value="1"/>
</dbReference>
<reference evidence="4" key="1">
    <citation type="journal article" date="2019" name="Int. J. Syst. Evol. Microbiol.">
        <title>The Global Catalogue of Microorganisms (GCM) 10K type strain sequencing project: providing services to taxonomists for standard genome sequencing and annotation.</title>
        <authorList>
            <consortium name="The Broad Institute Genomics Platform"/>
            <consortium name="The Broad Institute Genome Sequencing Center for Infectious Disease"/>
            <person name="Wu L."/>
            <person name="Ma J."/>
        </authorList>
    </citation>
    <scope>NUCLEOTIDE SEQUENCE [LARGE SCALE GENOMIC DNA]</scope>
    <source>
        <strain evidence="4">JCM 17843</strain>
    </source>
</reference>
<dbReference type="InterPro" id="IPR047785">
    <property type="entry name" value="tRNA_MNMC2"/>
</dbReference>
<comment type="similarity">
    <text evidence="1">In the N-terminal section; belongs to the methyltransferase superfamily. tRNA (mnm(5)s(2)U34)-methyltransferase family.</text>
</comment>
<keyword evidence="1" id="KW-0285">Flavoprotein</keyword>
<dbReference type="Pfam" id="PF05430">
    <property type="entry name" value="Methyltransf_30"/>
    <property type="match status" value="1"/>
</dbReference>
<keyword evidence="1" id="KW-0274">FAD</keyword>
<feature type="region of interest" description="tRNA (mnm(5)s(2)U34)-methyltransferase" evidence="1">
    <location>
        <begin position="1"/>
        <end position="268"/>
    </location>
</feature>
<dbReference type="PANTHER" id="PTHR39963:SF1">
    <property type="entry name" value="MNMC-LIKE METHYLTRANSFERASE DOMAIN-CONTAINING PROTEIN"/>
    <property type="match status" value="1"/>
</dbReference>
<dbReference type="NCBIfam" id="NF033855">
    <property type="entry name" value="tRNA_MNMC2"/>
    <property type="match status" value="1"/>
</dbReference>
<keyword evidence="1" id="KW-0489">Methyltransferase</keyword>
<comment type="function">
    <text evidence="1">Catalyzes the last two steps in the biosynthesis of 5-methylaminomethyl-2-thiouridine (mnm(5)s(2)U) at the wobble position (U34) in tRNA. Catalyzes the FAD-dependent demodification of cmnm(5)s(2)U34 to nm(5)s(2)U34, followed by the transfer of a methyl group from S-adenosyl-L-methionine to nm(5)s(2)U34, to form mnm(5)s(2)U34.</text>
</comment>
<comment type="subcellular location">
    <subcellularLocation>
        <location evidence="1">Cytoplasm</location>
    </subcellularLocation>
</comment>
<keyword evidence="1" id="KW-0808">Transferase</keyword>
<dbReference type="SUPFAM" id="SSF51905">
    <property type="entry name" value="FAD/NAD(P)-binding domain"/>
    <property type="match status" value="1"/>
</dbReference>
<feature type="domain" description="MnmC-like methyltransferase" evidence="2">
    <location>
        <begin position="148"/>
        <end position="266"/>
    </location>
</feature>
<protein>
    <recommendedName>
        <fullName evidence="1">tRNA 5-methylaminomethyl-2-thiouridine biosynthesis bifunctional protein MnmC</fullName>
        <shortName evidence="1">tRNA mnm(5)s(2)U biosynthesis bifunctional protein</shortName>
    </recommendedName>
    <domain>
        <recommendedName>
            <fullName evidence="1">tRNA (mnm(5)s(2)U34)-methyltransferase</fullName>
            <ecNumber evidence="1">2.1.1.61</ecNumber>
        </recommendedName>
    </domain>
    <domain>
        <recommendedName>
            <fullName evidence="1">FAD-dependent cmnm(5)s(2)U34 oxidoreductase</fullName>
            <ecNumber evidence="1">1.5.-.-</ecNumber>
        </recommendedName>
    </domain>
</protein>
<comment type="similarity">
    <text evidence="1">In the C-terminal section; belongs to the DAO family.</text>
</comment>
<evidence type="ECO:0000313" key="3">
    <source>
        <dbReference type="EMBL" id="GGO11468.1"/>
    </source>
</evidence>
<dbReference type="InterPro" id="IPR008471">
    <property type="entry name" value="MnmC-like_methylTransf"/>
</dbReference>
<evidence type="ECO:0000259" key="2">
    <source>
        <dbReference type="Pfam" id="PF05430"/>
    </source>
</evidence>
<comment type="caution">
    <text evidence="3">The sequence shown here is derived from an EMBL/GenBank/DDBJ whole genome shotgun (WGS) entry which is preliminary data.</text>
</comment>
<keyword evidence="1" id="KW-0560">Oxidoreductase</keyword>
<proteinExistence type="inferred from homology"/>
<comment type="cofactor">
    <cofactor evidence="1">
        <name>FAD</name>
        <dbReference type="ChEBI" id="CHEBI:57692"/>
    </cofactor>
</comment>
<accession>A0ABQ2LD02</accession>
<dbReference type="Gene3D" id="3.50.50.60">
    <property type="entry name" value="FAD/NAD(P)-binding domain"/>
    <property type="match status" value="2"/>
</dbReference>
<keyword evidence="1" id="KW-0949">S-adenosyl-L-methionine</keyword>
<dbReference type="InterPro" id="IPR029063">
    <property type="entry name" value="SAM-dependent_MTases_sf"/>
</dbReference>
<sequence>MQLSSFFFIEKETIVTETIRPTGKRVSSMPLPIDNPEHALALPHPRLDWEKDAPRSLDHGDKYYDLHDGLLESIEVFIKPCEFNTLWHSRSVLTVGETGFGTGLNFLSLWHHWREHRASARLHFLSVENRPLQKADLLRALKPFQCLAPLAQELVAQWPPAYSGIHRLIFDKGHVHLTLCFGDAATMFDQVEGQMDAWFLDGFAPSRNLDMWSAPLYAQIARLSAPDARLATFTAAGHVRRGLMDAGFHIEKQPGFQGKRERLVGRYKGRPASPDLEAPWFAPPAPSPGPVAVIGDGIAARMMIAALRDHGLDNIQIASPHESPLPAAILAPRIDLGHNAAARFSIQSLLSAWRTYDALGAWHGPRGVLSLLEGKRAESWGKKAVESLNWPADLLRLCTHDEASKIAGVSLKSPAMHWPHAGCIIPQTLYDLLPPPQQHIPHSAHSIQQIGHDAGWRILGTDGKILCETPTLILAAGTGTAALLGANAPEMVLRPGQLGLHPPKSSPKIALNAKSHITPTLDLPTGPARIAGIDLPFMDLPAPRSLWSGTRVTSPDHGPFAGPVFDRDWFESAYAAARLDKRRRDFPEMRYHAGLYIFSGLGARGFQTAPLMAQSIAAQIANTLSPLETAQRHALHPARFMIRKIIRGIP</sequence>
<name>A0ABQ2LD02_9PROT</name>
<dbReference type="InterPro" id="IPR036188">
    <property type="entry name" value="FAD/NAD-bd_sf"/>
</dbReference>
<dbReference type="HAMAP" id="MF_01102">
    <property type="entry name" value="MnmC"/>
    <property type="match status" value="1"/>
</dbReference>
<comment type="catalytic activity">
    <reaction evidence="1">
        <text>5-aminomethyl-2-thiouridine(34) in tRNA + S-adenosyl-L-methionine = 5-methylaminomethyl-2-thiouridine(34) in tRNA + S-adenosyl-L-homocysteine + H(+)</text>
        <dbReference type="Rhea" id="RHEA:19569"/>
        <dbReference type="Rhea" id="RHEA-COMP:10195"/>
        <dbReference type="Rhea" id="RHEA-COMP:10197"/>
        <dbReference type="ChEBI" id="CHEBI:15378"/>
        <dbReference type="ChEBI" id="CHEBI:57856"/>
        <dbReference type="ChEBI" id="CHEBI:59789"/>
        <dbReference type="ChEBI" id="CHEBI:74454"/>
        <dbReference type="ChEBI" id="CHEBI:74455"/>
        <dbReference type="EC" id="2.1.1.61"/>
    </reaction>
</comment>
<dbReference type="EC" id="2.1.1.61" evidence="1"/>
<dbReference type="InterPro" id="IPR023032">
    <property type="entry name" value="tRNA_MAMT_biosynth_bifunc_MnmC"/>
</dbReference>
<keyword evidence="1" id="KW-0963">Cytoplasm</keyword>
<organism evidence="3 4">
    <name type="scientific">Iodidimonas muriae</name>
    <dbReference type="NCBI Taxonomy" id="261467"/>
    <lineage>
        <taxon>Bacteria</taxon>
        <taxon>Pseudomonadati</taxon>
        <taxon>Pseudomonadota</taxon>
        <taxon>Alphaproteobacteria</taxon>
        <taxon>Iodidimonadales</taxon>
        <taxon>Iodidimonadaceae</taxon>
        <taxon>Iodidimonas</taxon>
    </lineage>
</organism>